<evidence type="ECO:0000313" key="11">
    <source>
        <dbReference type="EMBL" id="OLY82778.1"/>
    </source>
</evidence>
<protein>
    <submittedName>
        <fullName evidence="11">Mitochondrial ornithine transporter 1</fullName>
    </submittedName>
</protein>
<dbReference type="InterPro" id="IPR018108">
    <property type="entry name" value="MCP_transmembrane"/>
</dbReference>
<comment type="caution">
    <text evidence="11">The sequence shown here is derived from an EMBL/GenBank/DDBJ whole genome shotgun (WGS) entry which is preliminary data.</text>
</comment>
<keyword evidence="12" id="KW-1185">Reference proteome</keyword>
<dbReference type="GO" id="GO:0031966">
    <property type="term" value="C:mitochondrial membrane"/>
    <property type="evidence" value="ECO:0007669"/>
    <property type="project" value="UniProtKB-SubCell"/>
</dbReference>
<dbReference type="InterPro" id="IPR023395">
    <property type="entry name" value="MCP_dom_sf"/>
</dbReference>
<dbReference type="Gene3D" id="1.50.40.10">
    <property type="entry name" value="Mitochondrial carrier domain"/>
    <property type="match status" value="1"/>
</dbReference>
<dbReference type="PANTHER" id="PTHR45624">
    <property type="entry name" value="MITOCHONDRIAL BASIC AMINO ACIDS TRANSPORTER-RELATED"/>
    <property type="match status" value="1"/>
</dbReference>
<evidence type="ECO:0000256" key="5">
    <source>
        <dbReference type="ARBA" id="ARBA00022737"/>
    </source>
</evidence>
<dbReference type="PANTHER" id="PTHR45624:SF9">
    <property type="entry name" value="CARRIER PROTEIN, PUTATIVE (AFU_ORTHOLOGUE AFUA_4G06390)-RELATED"/>
    <property type="match status" value="1"/>
</dbReference>
<dbReference type="InterPro" id="IPR050567">
    <property type="entry name" value="Mitochondrial_Carrier"/>
</dbReference>
<evidence type="ECO:0000256" key="7">
    <source>
        <dbReference type="ARBA" id="ARBA00023128"/>
    </source>
</evidence>
<keyword evidence="6" id="KW-1133">Transmembrane helix</keyword>
<dbReference type="Pfam" id="PF00153">
    <property type="entry name" value="Mito_carr"/>
    <property type="match status" value="2"/>
</dbReference>
<evidence type="ECO:0000256" key="6">
    <source>
        <dbReference type="ARBA" id="ARBA00022989"/>
    </source>
</evidence>
<gene>
    <name evidence="11" type="ORF">AYI68_g3092</name>
</gene>
<evidence type="ECO:0000313" key="12">
    <source>
        <dbReference type="Proteomes" id="UP000187455"/>
    </source>
</evidence>
<evidence type="ECO:0000256" key="10">
    <source>
        <dbReference type="RuleBase" id="RU000488"/>
    </source>
</evidence>
<organism evidence="11 12">
    <name type="scientific">Smittium mucronatum</name>
    <dbReference type="NCBI Taxonomy" id="133383"/>
    <lineage>
        <taxon>Eukaryota</taxon>
        <taxon>Fungi</taxon>
        <taxon>Fungi incertae sedis</taxon>
        <taxon>Zoopagomycota</taxon>
        <taxon>Kickxellomycotina</taxon>
        <taxon>Harpellomycetes</taxon>
        <taxon>Harpellales</taxon>
        <taxon>Legeriomycetaceae</taxon>
        <taxon>Smittium</taxon>
    </lineage>
</organism>
<comment type="similarity">
    <text evidence="2 10">Belongs to the mitochondrial carrier (TC 2.A.29) family.</text>
</comment>
<keyword evidence="4 9" id="KW-0812">Transmembrane</keyword>
<dbReference type="SUPFAM" id="SSF103506">
    <property type="entry name" value="Mitochondrial carrier"/>
    <property type="match status" value="1"/>
</dbReference>
<keyword evidence="7" id="KW-0496">Mitochondrion</keyword>
<comment type="subcellular location">
    <subcellularLocation>
        <location evidence="1">Mitochondrion membrane</location>
        <topology evidence="1">Multi-pass membrane protein</topology>
    </subcellularLocation>
</comment>
<keyword evidence="5" id="KW-0677">Repeat</keyword>
<proteinExistence type="inferred from homology"/>
<evidence type="ECO:0000256" key="9">
    <source>
        <dbReference type="PROSITE-ProRule" id="PRU00282"/>
    </source>
</evidence>
<name>A0A1R0H0U1_9FUNG</name>
<evidence type="ECO:0000256" key="8">
    <source>
        <dbReference type="ARBA" id="ARBA00023136"/>
    </source>
</evidence>
<dbReference type="GO" id="GO:0022857">
    <property type="term" value="F:transmembrane transporter activity"/>
    <property type="evidence" value="ECO:0007669"/>
    <property type="project" value="TreeGrafter"/>
</dbReference>
<dbReference type="EMBL" id="LSSL01001250">
    <property type="protein sequence ID" value="OLY82778.1"/>
    <property type="molecule type" value="Genomic_DNA"/>
</dbReference>
<dbReference type="OrthoDB" id="2382881at2759"/>
<dbReference type="PROSITE" id="PS50920">
    <property type="entry name" value="SOLCAR"/>
    <property type="match status" value="1"/>
</dbReference>
<keyword evidence="3 10" id="KW-0813">Transport</keyword>
<evidence type="ECO:0000256" key="1">
    <source>
        <dbReference type="ARBA" id="ARBA00004225"/>
    </source>
</evidence>
<keyword evidence="8 9" id="KW-0472">Membrane</keyword>
<evidence type="ECO:0000256" key="2">
    <source>
        <dbReference type="ARBA" id="ARBA00006375"/>
    </source>
</evidence>
<evidence type="ECO:0000256" key="3">
    <source>
        <dbReference type="ARBA" id="ARBA00022448"/>
    </source>
</evidence>
<dbReference type="AlphaFoldDB" id="A0A1R0H0U1"/>
<dbReference type="Proteomes" id="UP000187455">
    <property type="component" value="Unassembled WGS sequence"/>
</dbReference>
<evidence type="ECO:0000256" key="4">
    <source>
        <dbReference type="ARBA" id="ARBA00022692"/>
    </source>
</evidence>
<sequence>MQLSSLIQKEQLSKLSKLKIEIAKKSAYDIPKTKIDASSISNLKNQISKSEIDCGLKGNVRKSSNINSAIHIFECRGASGLFSGLRIHLVRDFLGTGIYFSTYEASKELFRKLSNSSNTGPVAHSLAGGFCGILSWLIIFPIDLVKSVYQKDLLTDSSSKKTYRQVFLQIKKEYGFKGFYRGISVTLFRAFPLHALNFTVYEYMKERISNYYKS</sequence>
<feature type="repeat" description="Solcar" evidence="9">
    <location>
        <begin position="119"/>
        <end position="207"/>
    </location>
</feature>
<reference evidence="11 12" key="1">
    <citation type="journal article" date="2016" name="Mol. Biol. Evol.">
        <title>Genome-Wide Survey of Gut Fungi (Harpellales) Reveals the First Horizontally Transferred Ubiquitin Gene from a Mosquito Host.</title>
        <authorList>
            <person name="Wang Y."/>
            <person name="White M.M."/>
            <person name="Kvist S."/>
            <person name="Moncalvo J.M."/>
        </authorList>
    </citation>
    <scope>NUCLEOTIDE SEQUENCE [LARGE SCALE GENOMIC DNA]</scope>
    <source>
        <strain evidence="11 12">ALG-7-W6</strain>
    </source>
</reference>
<accession>A0A1R0H0U1</accession>